<feature type="domain" description="ODP" evidence="1">
    <location>
        <begin position="29"/>
        <end position="166"/>
    </location>
</feature>
<dbReference type="Gene3D" id="3.60.15.10">
    <property type="entry name" value="Ribonuclease Z/Hydroxyacylglutathione hydrolase-like"/>
    <property type="match status" value="1"/>
</dbReference>
<comment type="caution">
    <text evidence="2">The sequence shown here is derived from an EMBL/GenBank/DDBJ whole genome shotgun (WGS) entry which is preliminary data.</text>
</comment>
<gene>
    <name evidence="2" type="ORF">J2X04_002189</name>
</gene>
<evidence type="ECO:0000313" key="2">
    <source>
        <dbReference type="EMBL" id="MDR7099808.1"/>
    </source>
</evidence>
<sequence length="251" mass="27070">MNTRVDEIADGIFRLSTFVPEVAAPAGFTFNQFLILGDEPLLFHTGPRRMFPLVREAVGRLMPPEHLRWISFGHVEADECGAMNEWLAIAPHALVAHGETAVSVSLNDLADRTPRMLRDGEVIALGGGKRVRYLDTPHTPHAWEAAVVYEESTGTLLCGDLFTQVGEGPALVSGDIVGPAVAAEDLFRYSSLNPNMGTTIRSLAGLSPRTLGLMHGPAFSGDGSTALRALADDYDRRAQLREVDADHAEAA</sequence>
<dbReference type="Proteomes" id="UP001267878">
    <property type="component" value="Unassembled WGS sequence"/>
</dbReference>
<dbReference type="Pfam" id="PF19583">
    <property type="entry name" value="ODP"/>
    <property type="match status" value="1"/>
</dbReference>
<dbReference type="RefSeq" id="WP_310054235.1">
    <property type="nucleotide sequence ID" value="NZ_JAVDVW010000002.1"/>
</dbReference>
<proteinExistence type="predicted"/>
<name>A0ABU1VRT4_9GAMM</name>
<organism evidence="2 3">
    <name type="scientific">Agrilutibacter niabensis</name>
    <dbReference type="NCBI Taxonomy" id="380628"/>
    <lineage>
        <taxon>Bacteria</taxon>
        <taxon>Pseudomonadati</taxon>
        <taxon>Pseudomonadota</taxon>
        <taxon>Gammaproteobacteria</taxon>
        <taxon>Lysobacterales</taxon>
        <taxon>Lysobacteraceae</taxon>
        <taxon>Agrilutibacter</taxon>
    </lineage>
</organism>
<protein>
    <submittedName>
        <fullName evidence="2">Flavorubredoxin</fullName>
    </submittedName>
</protein>
<evidence type="ECO:0000259" key="1">
    <source>
        <dbReference type="Pfam" id="PF19583"/>
    </source>
</evidence>
<reference evidence="2 3" key="1">
    <citation type="submission" date="2023-07" db="EMBL/GenBank/DDBJ databases">
        <title>Sorghum-associated microbial communities from plants grown in Nebraska, USA.</title>
        <authorList>
            <person name="Schachtman D."/>
        </authorList>
    </citation>
    <scope>NUCLEOTIDE SEQUENCE [LARGE SCALE GENOMIC DNA]</scope>
    <source>
        <strain evidence="2 3">BE187</strain>
    </source>
</reference>
<evidence type="ECO:0000313" key="3">
    <source>
        <dbReference type="Proteomes" id="UP001267878"/>
    </source>
</evidence>
<accession>A0ABU1VRT4</accession>
<dbReference type="InterPro" id="IPR036866">
    <property type="entry name" value="RibonucZ/Hydroxyglut_hydro"/>
</dbReference>
<dbReference type="EMBL" id="JAVDVW010000002">
    <property type="protein sequence ID" value="MDR7099808.1"/>
    <property type="molecule type" value="Genomic_DNA"/>
</dbReference>
<keyword evidence="3" id="KW-1185">Reference proteome</keyword>
<dbReference type="InterPro" id="IPR045761">
    <property type="entry name" value="ODP_dom"/>
</dbReference>
<dbReference type="SUPFAM" id="SSF56281">
    <property type="entry name" value="Metallo-hydrolase/oxidoreductase"/>
    <property type="match status" value="1"/>
</dbReference>